<keyword evidence="2" id="KW-1185">Reference proteome</keyword>
<proteinExistence type="predicted"/>
<reference evidence="1 2" key="1">
    <citation type="submission" date="2017-01" db="EMBL/GenBank/DDBJ databases">
        <title>Complete genome of Lacinutrix venerupis DOK2-8 isolated from seawater in Dokdo.</title>
        <authorList>
            <person name="Chi W.-J."/>
            <person name="Kim J.H."/>
        </authorList>
    </citation>
    <scope>NUCLEOTIDE SEQUENCE [LARGE SCALE GENOMIC DNA]</scope>
    <source>
        <strain evidence="1 2">DOK2-8</strain>
    </source>
</reference>
<gene>
    <name evidence="1" type="ORF">BWR22_02930</name>
</gene>
<organism evidence="1 2">
    <name type="scientific">Lacinutrix venerupis</name>
    <dbReference type="NCBI Taxonomy" id="1486034"/>
    <lineage>
        <taxon>Bacteria</taxon>
        <taxon>Pseudomonadati</taxon>
        <taxon>Bacteroidota</taxon>
        <taxon>Flavobacteriia</taxon>
        <taxon>Flavobacteriales</taxon>
        <taxon>Flavobacteriaceae</taxon>
        <taxon>Lacinutrix</taxon>
    </lineage>
</organism>
<evidence type="ECO:0000313" key="2">
    <source>
        <dbReference type="Proteomes" id="UP000187506"/>
    </source>
</evidence>
<accession>A0AAC9PVY5</accession>
<evidence type="ECO:0000313" key="1">
    <source>
        <dbReference type="EMBL" id="APX99304.1"/>
    </source>
</evidence>
<protein>
    <submittedName>
        <fullName evidence="1">Cell envelope biogenesis protein OmpA</fullName>
    </submittedName>
</protein>
<sequence length="207" mass="23220">MSKFNYYCFFVLFLVSTLGFSQKETDTWRALFSVGVNSPSQDGLISPFQAKSINFPTINIGLQHMFKPQFGARLDFGYNRFSNEDNTTEFKTNYSRINAQFVYNASRLVSSLSPEMGMMLHAGPGFTMIKPLGIYRENENSYLNAMAGIEFNYNISRTVSLFIDASYIKGFAKNFNPVTDGLGSFNGDMLTITFGASVSLINCRTCN</sequence>
<dbReference type="KEGG" id="lvn:BWR22_02930"/>
<dbReference type="EMBL" id="CP019352">
    <property type="protein sequence ID" value="APX99304.1"/>
    <property type="molecule type" value="Genomic_DNA"/>
</dbReference>
<dbReference type="Gene3D" id="2.40.160.20">
    <property type="match status" value="1"/>
</dbReference>
<name>A0AAC9PVY5_9FLAO</name>
<dbReference type="SUPFAM" id="SSF56925">
    <property type="entry name" value="OMPA-like"/>
    <property type="match status" value="1"/>
</dbReference>
<dbReference type="AlphaFoldDB" id="A0AAC9PVY5"/>
<dbReference type="Proteomes" id="UP000187506">
    <property type="component" value="Chromosome"/>
</dbReference>
<dbReference type="InterPro" id="IPR011250">
    <property type="entry name" value="OMP/PagP_B-barrel"/>
</dbReference>